<keyword evidence="7" id="KW-0418">Kinase</keyword>
<keyword evidence="7" id="KW-0808">Transferase</keyword>
<comment type="catalytic activity">
    <reaction evidence="1">
        <text>ATP + protein L-histidine = ADP + protein N-phospho-L-histidine.</text>
        <dbReference type="EC" id="2.7.13.3"/>
    </reaction>
</comment>
<dbReference type="Pfam" id="PF00512">
    <property type="entry name" value="HisKA"/>
    <property type="match status" value="1"/>
</dbReference>
<dbReference type="PROSITE" id="PS50110">
    <property type="entry name" value="RESPONSE_REGULATORY"/>
    <property type="match status" value="1"/>
</dbReference>
<protein>
    <recommendedName>
        <fullName evidence="2">histidine kinase</fullName>
        <ecNumber evidence="2">2.7.13.3</ecNumber>
    </recommendedName>
</protein>
<dbReference type="Proteomes" id="UP000001880">
    <property type="component" value="Chromosome"/>
</dbReference>
<keyword evidence="3" id="KW-0597">Phosphoprotein</keyword>
<dbReference type="Pfam" id="PF00072">
    <property type="entry name" value="Response_reg"/>
    <property type="match status" value="1"/>
</dbReference>
<dbReference type="InterPro" id="IPR003661">
    <property type="entry name" value="HisK_dim/P_dom"/>
</dbReference>
<dbReference type="SUPFAM" id="SSF52172">
    <property type="entry name" value="CheY-like"/>
    <property type="match status" value="1"/>
</dbReference>
<dbReference type="InterPro" id="IPR036097">
    <property type="entry name" value="HisK_dim/P_sf"/>
</dbReference>
<name>D0LT24_HALO1</name>
<dbReference type="KEGG" id="hoh:Hoch_6695"/>
<dbReference type="InterPro" id="IPR001789">
    <property type="entry name" value="Sig_transdc_resp-reg_receiver"/>
</dbReference>
<feature type="modified residue" description="4-aspartylphosphate" evidence="3">
    <location>
        <position position="87"/>
    </location>
</feature>
<dbReference type="Gene3D" id="1.10.287.130">
    <property type="match status" value="1"/>
</dbReference>
<dbReference type="eggNOG" id="COG4191">
    <property type="taxonomic scope" value="Bacteria"/>
</dbReference>
<proteinExistence type="predicted"/>
<feature type="domain" description="Response regulatory" evidence="6">
    <location>
        <begin position="7"/>
        <end position="156"/>
    </location>
</feature>
<dbReference type="Gene3D" id="3.40.50.2300">
    <property type="match status" value="1"/>
</dbReference>
<dbReference type="EMBL" id="CP001804">
    <property type="protein sequence ID" value="ACY19160.1"/>
    <property type="molecule type" value="Genomic_DNA"/>
</dbReference>
<dbReference type="EC" id="2.7.13.3" evidence="2"/>
<dbReference type="CDD" id="cd00082">
    <property type="entry name" value="HisKA"/>
    <property type="match status" value="1"/>
</dbReference>
<dbReference type="OrthoDB" id="5512413at2"/>
<organism evidence="7 8">
    <name type="scientific">Haliangium ochraceum (strain DSM 14365 / JCM 11303 / SMP-2)</name>
    <dbReference type="NCBI Taxonomy" id="502025"/>
    <lineage>
        <taxon>Bacteria</taxon>
        <taxon>Pseudomonadati</taxon>
        <taxon>Myxococcota</taxon>
        <taxon>Polyangia</taxon>
        <taxon>Haliangiales</taxon>
        <taxon>Kofleriaceae</taxon>
        <taxon>Haliangium</taxon>
    </lineage>
</organism>
<sequence>MASRAGRILIVDDNAAIHDDFHKILRSTRVEEDTLDKMARDLFGRSVREPDLRNRFTLDSAYQGREAAARIQTAVSAGHPYSLVFLDVRMPPGWDGLETLTEIWKVDPRVHVVLCTAYADYSWEEIVGRVGESDQILILKKPFQSSEVRQLAHALTSKWRLARARELRFAELEARVEARASELESINRDLHREMDERNRIERALRQAQRLEALGRLAAGLGHEINNPLTFMIASLEAIQGELESFADTMPDELSDELASLLRTSLVGADRIAQIVRNIKRFTRPSDEPAEQVDIVDVLGSAAEVVKTESAIKVRREIAVSDCPCVTARRADLELAFISLIEHVGQKMAANEAGDRVRVTALSMGEGDLIVEIAGSDDTDATGYSSPAIVYPRDDDDLPERRASVGLSICHAILMSIDGNIEEVRGLKAQATIRVRLPASRIRWTPASRM</sequence>
<dbReference type="InterPro" id="IPR005467">
    <property type="entry name" value="His_kinase_dom"/>
</dbReference>
<dbReference type="SUPFAM" id="SSF47384">
    <property type="entry name" value="Homodimeric domain of signal transducing histidine kinase"/>
    <property type="match status" value="1"/>
</dbReference>
<keyword evidence="4" id="KW-0175">Coiled coil</keyword>
<dbReference type="STRING" id="502025.Hoch_6695"/>
<dbReference type="PANTHER" id="PTHR43065:SF42">
    <property type="entry name" value="TWO-COMPONENT SENSOR PPRA"/>
    <property type="match status" value="1"/>
</dbReference>
<evidence type="ECO:0000313" key="8">
    <source>
        <dbReference type="Proteomes" id="UP000001880"/>
    </source>
</evidence>
<evidence type="ECO:0000259" key="6">
    <source>
        <dbReference type="PROSITE" id="PS50110"/>
    </source>
</evidence>
<evidence type="ECO:0000259" key="5">
    <source>
        <dbReference type="PROSITE" id="PS50109"/>
    </source>
</evidence>
<dbReference type="GO" id="GO:0000155">
    <property type="term" value="F:phosphorelay sensor kinase activity"/>
    <property type="evidence" value="ECO:0007669"/>
    <property type="project" value="InterPro"/>
</dbReference>
<dbReference type="RefSeq" id="WP_012831752.1">
    <property type="nucleotide sequence ID" value="NC_013440.1"/>
</dbReference>
<evidence type="ECO:0000256" key="3">
    <source>
        <dbReference type="PROSITE-ProRule" id="PRU00169"/>
    </source>
</evidence>
<dbReference type="eggNOG" id="COG2204">
    <property type="taxonomic scope" value="Bacteria"/>
</dbReference>
<dbReference type="SMART" id="SM00388">
    <property type="entry name" value="HisKA"/>
    <property type="match status" value="1"/>
</dbReference>
<dbReference type="AlphaFoldDB" id="D0LT24"/>
<feature type="coiled-coil region" evidence="4">
    <location>
        <begin position="169"/>
        <end position="213"/>
    </location>
</feature>
<dbReference type="HOGENOM" id="CLU_000445_114_72_7"/>
<evidence type="ECO:0000256" key="4">
    <source>
        <dbReference type="SAM" id="Coils"/>
    </source>
</evidence>
<gene>
    <name evidence="7" type="ordered locus">Hoch_6695</name>
</gene>
<dbReference type="InterPro" id="IPR011006">
    <property type="entry name" value="CheY-like_superfamily"/>
</dbReference>
<feature type="domain" description="Histidine kinase" evidence="5">
    <location>
        <begin position="219"/>
        <end position="440"/>
    </location>
</feature>
<dbReference type="PROSITE" id="PS50109">
    <property type="entry name" value="HIS_KIN"/>
    <property type="match status" value="1"/>
</dbReference>
<accession>D0LT24</accession>
<reference evidence="7 8" key="1">
    <citation type="journal article" date="2010" name="Stand. Genomic Sci.">
        <title>Complete genome sequence of Haliangium ochraceum type strain (SMP-2).</title>
        <authorList>
            <consortium name="US DOE Joint Genome Institute (JGI-PGF)"/>
            <person name="Ivanova N."/>
            <person name="Daum C."/>
            <person name="Lang E."/>
            <person name="Abt B."/>
            <person name="Kopitz M."/>
            <person name="Saunders E."/>
            <person name="Lapidus A."/>
            <person name="Lucas S."/>
            <person name="Glavina Del Rio T."/>
            <person name="Nolan M."/>
            <person name="Tice H."/>
            <person name="Copeland A."/>
            <person name="Cheng J.F."/>
            <person name="Chen F."/>
            <person name="Bruce D."/>
            <person name="Goodwin L."/>
            <person name="Pitluck S."/>
            <person name="Mavromatis K."/>
            <person name="Pati A."/>
            <person name="Mikhailova N."/>
            <person name="Chen A."/>
            <person name="Palaniappan K."/>
            <person name="Land M."/>
            <person name="Hauser L."/>
            <person name="Chang Y.J."/>
            <person name="Jeffries C.D."/>
            <person name="Detter J.C."/>
            <person name="Brettin T."/>
            <person name="Rohde M."/>
            <person name="Goker M."/>
            <person name="Bristow J."/>
            <person name="Markowitz V."/>
            <person name="Eisen J.A."/>
            <person name="Hugenholtz P."/>
            <person name="Kyrpides N.C."/>
            <person name="Klenk H.P."/>
        </authorList>
    </citation>
    <scope>NUCLEOTIDE SEQUENCE [LARGE SCALE GENOMIC DNA]</scope>
    <source>
        <strain evidence="8">DSM 14365 / CIP 107738 / JCM 11303 / AJ 13395 / SMP-2</strain>
    </source>
</reference>
<evidence type="ECO:0000256" key="2">
    <source>
        <dbReference type="ARBA" id="ARBA00012438"/>
    </source>
</evidence>
<keyword evidence="8" id="KW-1185">Reference proteome</keyword>
<dbReference type="PANTHER" id="PTHR43065">
    <property type="entry name" value="SENSOR HISTIDINE KINASE"/>
    <property type="match status" value="1"/>
</dbReference>
<evidence type="ECO:0000256" key="1">
    <source>
        <dbReference type="ARBA" id="ARBA00000085"/>
    </source>
</evidence>
<evidence type="ECO:0000313" key="7">
    <source>
        <dbReference type="EMBL" id="ACY19160.1"/>
    </source>
</evidence>